<dbReference type="InterPro" id="IPR023214">
    <property type="entry name" value="HAD_sf"/>
</dbReference>
<keyword evidence="1" id="KW-0378">Hydrolase</keyword>
<reference evidence="1" key="1">
    <citation type="submission" date="2024-05" db="EMBL/GenBank/DDBJ databases">
        <title>Herbiconiux sp. A18JL235.</title>
        <authorList>
            <person name="Zhang G."/>
        </authorList>
    </citation>
    <scope>NUCLEOTIDE SEQUENCE</scope>
    <source>
        <strain evidence="1">A18JL235</strain>
    </source>
</reference>
<dbReference type="AlphaFoldDB" id="A0AB39BBH1"/>
<dbReference type="SUPFAM" id="SSF56784">
    <property type="entry name" value="HAD-like"/>
    <property type="match status" value="1"/>
</dbReference>
<accession>A0AB39BBH1</accession>
<dbReference type="Gene3D" id="3.40.50.1000">
    <property type="entry name" value="HAD superfamily/HAD-like"/>
    <property type="match status" value="1"/>
</dbReference>
<dbReference type="CDD" id="cd07505">
    <property type="entry name" value="HAD_BPGM-like"/>
    <property type="match status" value="1"/>
</dbReference>
<dbReference type="EMBL" id="CP162511">
    <property type="protein sequence ID" value="XDI03720.1"/>
    <property type="molecule type" value="Genomic_DNA"/>
</dbReference>
<dbReference type="PANTHER" id="PTHR18901:SF38">
    <property type="entry name" value="PSEUDOURIDINE-5'-PHOSPHATASE"/>
    <property type="match status" value="1"/>
</dbReference>
<gene>
    <name evidence="1" type="ORF">ABFY20_10180</name>
</gene>
<dbReference type="Pfam" id="PF00702">
    <property type="entry name" value="Hydrolase"/>
    <property type="match status" value="1"/>
</dbReference>
<name>A0AB39BBH1_9MICO</name>
<dbReference type="InterPro" id="IPR036412">
    <property type="entry name" value="HAD-like_sf"/>
</dbReference>
<dbReference type="GO" id="GO:0016787">
    <property type="term" value="F:hydrolase activity"/>
    <property type="evidence" value="ECO:0007669"/>
    <property type="project" value="UniProtKB-KW"/>
</dbReference>
<organism evidence="1">
    <name type="scientific">Herbiconiux sp. A18JL235</name>
    <dbReference type="NCBI Taxonomy" id="3152363"/>
    <lineage>
        <taxon>Bacteria</taxon>
        <taxon>Bacillati</taxon>
        <taxon>Actinomycetota</taxon>
        <taxon>Actinomycetes</taxon>
        <taxon>Micrococcales</taxon>
        <taxon>Microbacteriaceae</taxon>
        <taxon>Herbiconiux</taxon>
    </lineage>
</organism>
<dbReference type="NCBIfam" id="TIGR01509">
    <property type="entry name" value="HAD-SF-IA-v3"/>
    <property type="match status" value="1"/>
</dbReference>
<evidence type="ECO:0000313" key="1">
    <source>
        <dbReference type="EMBL" id="XDI03720.1"/>
    </source>
</evidence>
<dbReference type="RefSeq" id="WP_368496138.1">
    <property type="nucleotide sequence ID" value="NZ_CP162511.1"/>
</dbReference>
<dbReference type="InterPro" id="IPR023198">
    <property type="entry name" value="PGP-like_dom2"/>
</dbReference>
<dbReference type="Gene3D" id="1.10.150.240">
    <property type="entry name" value="Putative phosphatase, domain 2"/>
    <property type="match status" value="1"/>
</dbReference>
<dbReference type="PANTHER" id="PTHR18901">
    <property type="entry name" value="2-DEOXYGLUCOSE-6-PHOSPHATE PHOSPHATASE 2"/>
    <property type="match status" value="1"/>
</dbReference>
<protein>
    <submittedName>
        <fullName evidence="1">HAD family hydrolase</fullName>
    </submittedName>
</protein>
<sequence>MNAPAPAAVLWDMDGTIVDTEPYWMRAEAALVESFGGTWTHEAAMTLVGSALDRSARILQDFGVALPEGEIIDRLSSSVMEQVTIEVPWRPGAVELLRGFHTLGVPQALVTMSIGRMARHVAERIPFDAFGAIVSADDVTEGKPHPEAYLTAADALGVDIARSVALEDSVTGVTSAVASGAVVVGVEHLLNLDDTGAHRIWQTLAGRTPDDLAVVLAEVSAERVSA</sequence>
<dbReference type="InterPro" id="IPR006439">
    <property type="entry name" value="HAD-SF_hydro_IA"/>
</dbReference>
<dbReference type="SFLD" id="SFLDS00003">
    <property type="entry name" value="Haloacid_Dehalogenase"/>
    <property type="match status" value="1"/>
</dbReference>
<proteinExistence type="predicted"/>
<dbReference type="SFLD" id="SFLDG01129">
    <property type="entry name" value="C1.5:_HAD__Beta-PGM__Phosphata"/>
    <property type="match status" value="1"/>
</dbReference>